<proteinExistence type="predicted"/>
<dbReference type="EMBL" id="AP019368">
    <property type="protein sequence ID" value="BBH52678.1"/>
    <property type="molecule type" value="Genomic_DNA"/>
</dbReference>
<sequence length="62" mass="7392">MPEKKIFSNEAFVYCATKKKQWNWLKNKSIIVSADWKTILLNNSIILRYFKVNGRIDLVMEL</sequence>
<reference evidence="1 2" key="1">
    <citation type="submission" date="2018-12" db="EMBL/GenBank/DDBJ databases">
        <title>Rubrispira sanarue gen. nov., sp., nov., a member of the order Silvanigrellales, isolated from a brackish lake in Hamamatsu Japan.</title>
        <authorList>
            <person name="Maejima Y."/>
            <person name="Iino T."/>
            <person name="Muraguchi Y."/>
            <person name="Fukuda K."/>
            <person name="Nojiri H."/>
            <person name="Ohkuma M."/>
            <person name="Moriuchi R."/>
            <person name="Dohra H."/>
            <person name="Kimbara K."/>
            <person name="Shintani M."/>
        </authorList>
    </citation>
    <scope>NUCLEOTIDE SEQUENCE [LARGE SCALE GENOMIC DNA]</scope>
    <source>
        <strain evidence="1 2">RF1110005</strain>
    </source>
</reference>
<keyword evidence="2" id="KW-1185">Reference proteome</keyword>
<dbReference type="Proteomes" id="UP000291236">
    <property type="component" value="Chromosome"/>
</dbReference>
<protein>
    <submittedName>
        <fullName evidence="1">Uncharacterized protein</fullName>
    </submittedName>
</protein>
<organism evidence="1 2">
    <name type="scientific">Fluviispira sanaruensis</name>
    <dbReference type="NCBI Taxonomy" id="2493639"/>
    <lineage>
        <taxon>Bacteria</taxon>
        <taxon>Pseudomonadati</taxon>
        <taxon>Bdellovibrionota</taxon>
        <taxon>Oligoflexia</taxon>
        <taxon>Silvanigrellales</taxon>
        <taxon>Silvanigrellaceae</taxon>
        <taxon>Fluviispira</taxon>
    </lineage>
</organism>
<evidence type="ECO:0000313" key="1">
    <source>
        <dbReference type="EMBL" id="BBH52678.1"/>
    </source>
</evidence>
<accession>A0A4P2VJI4</accession>
<gene>
    <name evidence="1" type="ORF">JCM31447_11190</name>
</gene>
<evidence type="ECO:0000313" key="2">
    <source>
        <dbReference type="Proteomes" id="UP000291236"/>
    </source>
</evidence>
<dbReference type="KEGG" id="sbf:JCM31447_11190"/>
<dbReference type="AlphaFoldDB" id="A0A4P2VJI4"/>
<name>A0A4P2VJI4_FLUSA</name>